<protein>
    <submittedName>
        <fullName evidence="2">DUF6499 domain-containing protein</fullName>
    </submittedName>
</protein>
<name>A0ABU0YS48_9PROT</name>
<feature type="domain" description="Transcriptional regulator-like" evidence="1">
    <location>
        <begin position="13"/>
        <end position="61"/>
    </location>
</feature>
<evidence type="ECO:0000313" key="3">
    <source>
        <dbReference type="Proteomes" id="UP001230156"/>
    </source>
</evidence>
<accession>A0ABU0YS48</accession>
<evidence type="ECO:0000313" key="2">
    <source>
        <dbReference type="EMBL" id="MDQ7250529.1"/>
    </source>
</evidence>
<sequence>MSSQNPPHSTVPPLTRRGWAWEFLRRNPGYRRLYAEWQALGHGQDSAAVLASFPRWGLMFRGGSG</sequence>
<dbReference type="Pfam" id="PF20109">
    <property type="entry name" value="Trans_reg_dom"/>
    <property type="match status" value="1"/>
</dbReference>
<dbReference type="RefSeq" id="WP_379959919.1">
    <property type="nucleotide sequence ID" value="NZ_JAUYVI010000007.1"/>
</dbReference>
<keyword evidence="3" id="KW-1185">Reference proteome</keyword>
<dbReference type="Proteomes" id="UP001230156">
    <property type="component" value="Unassembled WGS sequence"/>
</dbReference>
<reference evidence="3" key="1">
    <citation type="submission" date="2023-08" db="EMBL/GenBank/DDBJ databases">
        <title>Rhodospirillaceae gen. nov., a novel taxon isolated from the Yangtze River Yuezi River estuary sludge.</title>
        <authorList>
            <person name="Ruan L."/>
        </authorList>
    </citation>
    <scope>NUCLEOTIDE SEQUENCE [LARGE SCALE GENOMIC DNA]</scope>
    <source>
        <strain evidence="3">R-7</strain>
    </source>
</reference>
<gene>
    <name evidence="2" type="ORF">Q8A70_22760</name>
</gene>
<comment type="caution">
    <text evidence="2">The sequence shown here is derived from an EMBL/GenBank/DDBJ whole genome shotgun (WGS) entry which is preliminary data.</text>
</comment>
<proteinExistence type="predicted"/>
<evidence type="ECO:0000259" key="1">
    <source>
        <dbReference type="Pfam" id="PF20109"/>
    </source>
</evidence>
<organism evidence="2 3">
    <name type="scientific">Dongia sedimenti</name>
    <dbReference type="NCBI Taxonomy" id="3064282"/>
    <lineage>
        <taxon>Bacteria</taxon>
        <taxon>Pseudomonadati</taxon>
        <taxon>Pseudomonadota</taxon>
        <taxon>Alphaproteobacteria</taxon>
        <taxon>Rhodospirillales</taxon>
        <taxon>Dongiaceae</taxon>
        <taxon>Dongia</taxon>
    </lineage>
</organism>
<dbReference type="InterPro" id="IPR045465">
    <property type="entry name" value="Trans_reg_dom"/>
</dbReference>
<dbReference type="EMBL" id="JAUYVI010000007">
    <property type="protein sequence ID" value="MDQ7250529.1"/>
    <property type="molecule type" value="Genomic_DNA"/>
</dbReference>